<evidence type="ECO:0000313" key="3">
    <source>
        <dbReference type="Proteomes" id="UP000775213"/>
    </source>
</evidence>
<accession>A0AAV7HJS0</accession>
<dbReference type="Proteomes" id="UP000775213">
    <property type="component" value="Unassembled WGS sequence"/>
</dbReference>
<organism evidence="2 3">
    <name type="scientific">Dendrobium chrysotoxum</name>
    <name type="common">Orchid</name>
    <dbReference type="NCBI Taxonomy" id="161865"/>
    <lineage>
        <taxon>Eukaryota</taxon>
        <taxon>Viridiplantae</taxon>
        <taxon>Streptophyta</taxon>
        <taxon>Embryophyta</taxon>
        <taxon>Tracheophyta</taxon>
        <taxon>Spermatophyta</taxon>
        <taxon>Magnoliopsida</taxon>
        <taxon>Liliopsida</taxon>
        <taxon>Asparagales</taxon>
        <taxon>Orchidaceae</taxon>
        <taxon>Epidendroideae</taxon>
        <taxon>Malaxideae</taxon>
        <taxon>Dendrobiinae</taxon>
        <taxon>Dendrobium</taxon>
    </lineage>
</organism>
<name>A0AAV7HJS0_DENCH</name>
<proteinExistence type="predicted"/>
<protein>
    <submittedName>
        <fullName evidence="2">Uncharacterized protein</fullName>
    </submittedName>
</protein>
<keyword evidence="1" id="KW-0812">Transmembrane</keyword>
<dbReference type="AlphaFoldDB" id="A0AAV7HJS0"/>
<evidence type="ECO:0000313" key="2">
    <source>
        <dbReference type="EMBL" id="KAH0467688.1"/>
    </source>
</evidence>
<dbReference type="EMBL" id="JAGFBR010000004">
    <property type="protein sequence ID" value="KAH0467688.1"/>
    <property type="molecule type" value="Genomic_DNA"/>
</dbReference>
<feature type="transmembrane region" description="Helical" evidence="1">
    <location>
        <begin position="49"/>
        <end position="72"/>
    </location>
</feature>
<reference evidence="2 3" key="1">
    <citation type="journal article" date="2021" name="Hortic Res">
        <title>Chromosome-scale assembly of the Dendrobium chrysotoxum genome enhances the understanding of orchid evolution.</title>
        <authorList>
            <person name="Zhang Y."/>
            <person name="Zhang G.Q."/>
            <person name="Zhang D."/>
            <person name="Liu X.D."/>
            <person name="Xu X.Y."/>
            <person name="Sun W.H."/>
            <person name="Yu X."/>
            <person name="Zhu X."/>
            <person name="Wang Z.W."/>
            <person name="Zhao X."/>
            <person name="Zhong W.Y."/>
            <person name="Chen H."/>
            <person name="Yin W.L."/>
            <person name="Huang T."/>
            <person name="Niu S.C."/>
            <person name="Liu Z.J."/>
        </authorList>
    </citation>
    <scope>NUCLEOTIDE SEQUENCE [LARGE SCALE GENOMIC DNA]</scope>
    <source>
        <strain evidence="2">Lindl</strain>
    </source>
</reference>
<keyword evidence="3" id="KW-1185">Reference proteome</keyword>
<gene>
    <name evidence="2" type="ORF">IEQ34_002721</name>
</gene>
<keyword evidence="1" id="KW-1133">Transmembrane helix</keyword>
<evidence type="ECO:0000256" key="1">
    <source>
        <dbReference type="SAM" id="Phobius"/>
    </source>
</evidence>
<keyword evidence="1" id="KW-0472">Membrane</keyword>
<comment type="caution">
    <text evidence="2">The sequence shown here is derived from an EMBL/GenBank/DDBJ whole genome shotgun (WGS) entry which is preliminary data.</text>
</comment>
<sequence length="120" mass="13041">MTRAPRMARWTLISEPMPPEPPVTMATRSFSGNGLVYVSGPLAAWARPLLVWTGLLLVWTVPLHIASCLWAFSAKVALVVTKMSLVEAVVVVVVVEWDMAAICSLMESNGISLSPSPFLF</sequence>